<evidence type="ECO:0000313" key="1">
    <source>
        <dbReference type="EMBL" id="QPT08008.1"/>
    </source>
</evidence>
<accession>A0A7T3E4H4</accession>
<dbReference type="Proteomes" id="UP000594836">
    <property type="component" value="Chromosome"/>
</dbReference>
<reference evidence="1 2" key="1">
    <citation type="submission" date="2020-12" db="EMBL/GenBank/DDBJ databases">
        <title>FDA dAtabase for Regulatory Grade micrObial Sequences (FDA-ARGOS): Supporting development and validation of Infectious Disease Dx tests.</title>
        <authorList>
            <person name="Sproer C."/>
            <person name="Gronow S."/>
            <person name="Severitt S."/>
            <person name="Schroder I."/>
            <person name="Tallon L."/>
            <person name="Sadzewicz L."/>
            <person name="Zhao X."/>
            <person name="Boylan J."/>
            <person name="Ott S."/>
            <person name="Bowen H."/>
            <person name="Vavikolanu K."/>
            <person name="Mehta A."/>
            <person name="Aluvathingal J."/>
            <person name="Nadendla S."/>
            <person name="Lowell S."/>
            <person name="Myers T."/>
            <person name="Yan Y."/>
            <person name="Sichtig H."/>
        </authorList>
    </citation>
    <scope>NUCLEOTIDE SEQUENCE [LARGE SCALE GENOMIC DNA]</scope>
    <source>
        <strain evidence="1 2">FDAARGOS_881</strain>
    </source>
</reference>
<sequence>MRQPSTMVSAQERMRTHRALMDGIGALEDRIAPLWAADRPPVSSLHRAVRARVTSNGFRELDVLLAHWVGLMNGRPVRMDDADGWREGGAHEYPFDAVFTPSDIMRIAADYRLAALPSAIADRELAA</sequence>
<gene>
    <name evidence="1" type="ORF">I6G38_14665</name>
</gene>
<organism evidence="1 2">
    <name type="scientific">Sphingomonas paucimobilis</name>
    <name type="common">Pseudomonas paucimobilis</name>
    <dbReference type="NCBI Taxonomy" id="13689"/>
    <lineage>
        <taxon>Bacteria</taxon>
        <taxon>Pseudomonadati</taxon>
        <taxon>Pseudomonadota</taxon>
        <taxon>Alphaproteobacteria</taxon>
        <taxon>Sphingomonadales</taxon>
        <taxon>Sphingomonadaceae</taxon>
        <taxon>Sphingomonas</taxon>
    </lineage>
</organism>
<name>A0A7T3E4H4_SPHPI</name>
<evidence type="ECO:0000313" key="2">
    <source>
        <dbReference type="Proteomes" id="UP000594836"/>
    </source>
</evidence>
<protein>
    <submittedName>
        <fullName evidence="1">Uncharacterized protein</fullName>
    </submittedName>
</protein>
<proteinExistence type="predicted"/>
<dbReference type="AlphaFoldDB" id="A0A7T3E4H4"/>
<dbReference type="EMBL" id="CP065713">
    <property type="protein sequence ID" value="QPT08008.1"/>
    <property type="molecule type" value="Genomic_DNA"/>
</dbReference>
<dbReference type="RefSeq" id="WP_164541260.1">
    <property type="nucleotide sequence ID" value="NZ_CP065713.1"/>
</dbReference>